<evidence type="ECO:0000313" key="1">
    <source>
        <dbReference type="EMBL" id="STO58843.1"/>
    </source>
</evidence>
<proteinExistence type="predicted"/>
<organism evidence="1 3">
    <name type="scientific">Canicola haemoglobinophilus</name>
    <dbReference type="NCBI Taxonomy" id="733"/>
    <lineage>
        <taxon>Bacteria</taxon>
        <taxon>Pseudomonadati</taxon>
        <taxon>Pseudomonadota</taxon>
        <taxon>Gammaproteobacteria</taxon>
        <taxon>Pasteurellales</taxon>
        <taxon>Pasteurellaceae</taxon>
        <taxon>Canicola</taxon>
    </lineage>
</organism>
<reference evidence="1 3" key="1">
    <citation type="submission" date="2018-06" db="EMBL/GenBank/DDBJ databases">
        <authorList>
            <consortium name="Pathogen Informatics"/>
            <person name="Doyle S."/>
        </authorList>
    </citation>
    <scope>NUCLEOTIDE SEQUENCE [LARGE SCALE GENOMIC DNA]</scope>
    <source>
        <strain evidence="1 3">NCTC1659</strain>
    </source>
</reference>
<protein>
    <submittedName>
        <fullName evidence="1">Uncharacterized protein</fullName>
    </submittedName>
</protein>
<dbReference type="STRING" id="733.B0186_04850"/>
<dbReference type="Proteomes" id="UP000254329">
    <property type="component" value="Unassembled WGS sequence"/>
</dbReference>
<gene>
    <name evidence="1" type="ORF">NCTC1659_00055</name>
    <name evidence="2" type="ORF">NCTC1659_01594</name>
</gene>
<name>A0A1V4B1N6_9PAST</name>
<accession>A0A1V4B1N6</accession>
<dbReference type="EMBL" id="UGHF01000001">
    <property type="protein sequence ID" value="STO58843.1"/>
    <property type="molecule type" value="Genomic_DNA"/>
</dbReference>
<dbReference type="RefSeq" id="WP_078218263.1">
    <property type="nucleotide sequence ID" value="NZ_MUXZ01000011.1"/>
</dbReference>
<evidence type="ECO:0000313" key="2">
    <source>
        <dbReference type="EMBL" id="STO60307.1"/>
    </source>
</evidence>
<keyword evidence="3" id="KW-1185">Reference proteome</keyword>
<evidence type="ECO:0000313" key="3">
    <source>
        <dbReference type="Proteomes" id="UP000254329"/>
    </source>
</evidence>
<dbReference type="AlphaFoldDB" id="A0A1V4B1N6"/>
<sequence>MIKQKNSQKVTALNKKRINLFKLEQRVTVLENQMRIQGRINRYQSEHNKLDEITKEEIFERLNELERIALPQQKQGCVRRLLAKFWDMLGR</sequence>
<dbReference type="EMBL" id="UGHF01000001">
    <property type="protein sequence ID" value="STO60307.1"/>
    <property type="molecule type" value="Genomic_DNA"/>
</dbReference>